<dbReference type="EMBL" id="CP059472">
    <property type="protein sequence ID" value="QMS98002.1"/>
    <property type="molecule type" value="Genomic_DNA"/>
</dbReference>
<reference evidence="3 4" key="1">
    <citation type="submission" date="2020-07" db="EMBL/GenBank/DDBJ databases">
        <title>Chryseobacterium sp.cx-624.</title>
        <authorList>
            <person name="Yang C."/>
        </authorList>
    </citation>
    <scope>NUCLEOTIDE SEQUENCE [LARGE SCALE GENOMIC DNA]</scope>
    <source>
        <strain evidence="3">Cx-624</strain>
        <strain evidence="4">cx-624</strain>
    </source>
</reference>
<evidence type="ECO:0000259" key="1">
    <source>
        <dbReference type="Pfam" id="PF00535"/>
    </source>
</evidence>
<dbReference type="Proteomes" id="UP000539710">
    <property type="component" value="Unassembled WGS sequence"/>
</dbReference>
<dbReference type="InterPro" id="IPR001173">
    <property type="entry name" value="Glyco_trans_2-like"/>
</dbReference>
<keyword evidence="5" id="KW-1185">Reference proteome</keyword>
<reference evidence="2" key="3">
    <citation type="submission" date="2020-07" db="EMBL/GenBank/DDBJ databases">
        <authorList>
            <person name="Yang C."/>
        </authorList>
    </citation>
    <scope>NUCLEOTIDE SEQUENCE</scope>
    <source>
        <strain evidence="2">Cx-624</strain>
    </source>
</reference>
<dbReference type="AlphaFoldDB" id="A0A7D7LLY3"/>
<keyword evidence="2" id="KW-0808">Transferase</keyword>
<dbReference type="CDD" id="cd04186">
    <property type="entry name" value="GT_2_like_c"/>
    <property type="match status" value="1"/>
</dbReference>
<gene>
    <name evidence="3" type="ORF">H1R16_09825</name>
    <name evidence="2" type="ORF">H2507_05640</name>
</gene>
<proteinExistence type="predicted"/>
<dbReference type="InterPro" id="IPR029044">
    <property type="entry name" value="Nucleotide-diphossugar_trans"/>
</dbReference>
<dbReference type="Pfam" id="PF00535">
    <property type="entry name" value="Glycos_transf_2"/>
    <property type="match status" value="1"/>
</dbReference>
<evidence type="ECO:0000313" key="2">
    <source>
        <dbReference type="EMBL" id="MBA5246643.1"/>
    </source>
</evidence>
<dbReference type="SUPFAM" id="SSF53448">
    <property type="entry name" value="Nucleotide-diphospho-sugar transferases"/>
    <property type="match status" value="1"/>
</dbReference>
<dbReference type="Proteomes" id="UP000515349">
    <property type="component" value="Chromosome"/>
</dbReference>
<dbReference type="KEGG" id="cbau:H1R16_09825"/>
<feature type="domain" description="Glycosyltransferase 2-like" evidence="1">
    <location>
        <begin position="4"/>
        <end position="148"/>
    </location>
</feature>
<accession>A0A7D7LLY3</accession>
<dbReference type="PANTHER" id="PTHR43179:SF7">
    <property type="entry name" value="RHAMNOSYLTRANSFERASE WBBL"/>
    <property type="match status" value="1"/>
</dbReference>
<organism evidence="3 4">
    <name type="scientific">Marnyiella aurantia</name>
    <dbReference type="NCBI Taxonomy" id="2758037"/>
    <lineage>
        <taxon>Bacteria</taxon>
        <taxon>Pseudomonadati</taxon>
        <taxon>Bacteroidota</taxon>
        <taxon>Flavobacteriia</taxon>
        <taxon>Flavobacteriales</taxon>
        <taxon>Weeksellaceae</taxon>
        <taxon>Marnyiella</taxon>
    </lineage>
</organism>
<evidence type="ECO:0000313" key="3">
    <source>
        <dbReference type="EMBL" id="QMS98002.1"/>
    </source>
</evidence>
<dbReference type="RefSeq" id="WP_181886712.1">
    <property type="nucleotide sequence ID" value="NZ_CP059472.1"/>
</dbReference>
<dbReference type="Gene3D" id="3.90.550.10">
    <property type="entry name" value="Spore Coat Polysaccharide Biosynthesis Protein SpsA, Chain A"/>
    <property type="match status" value="1"/>
</dbReference>
<sequence>MELSVIIVNYNVTRLLEKCLLSLQRFLPDVSHEVIVIDNASPDSSWKELQERFPDVRFIASDTNLGFSRANNLVVQQAHGNFILILNPDTELDGVYMKEILTFARAQPDFGCLGVRMHDAGGNFLPESKRDVPNMVNSFRKLYVLSGNKNSRSYYRNDIAEDAIAEVQVLTGAFLLMKKEVYLQVGGLDERYFMYGEDIDLCYSVLRQGYRNWYYGKYSILHHKGQSTVKDDKYLQRFYGAMQLFIEKYYRNQKPFQYRILQLGLTIRFMLEKIRLKIKAV</sequence>
<protein>
    <submittedName>
        <fullName evidence="3">Glycosyltransferase family 2 protein</fullName>
    </submittedName>
</protein>
<dbReference type="GO" id="GO:0016740">
    <property type="term" value="F:transferase activity"/>
    <property type="evidence" value="ECO:0007669"/>
    <property type="project" value="UniProtKB-KW"/>
</dbReference>
<dbReference type="PANTHER" id="PTHR43179">
    <property type="entry name" value="RHAMNOSYLTRANSFERASE WBBL"/>
    <property type="match status" value="1"/>
</dbReference>
<evidence type="ECO:0000313" key="5">
    <source>
        <dbReference type="Proteomes" id="UP000539710"/>
    </source>
</evidence>
<evidence type="ECO:0000313" key="4">
    <source>
        <dbReference type="Proteomes" id="UP000515349"/>
    </source>
</evidence>
<dbReference type="EMBL" id="JACEUX010000001">
    <property type="protein sequence ID" value="MBA5246643.1"/>
    <property type="molecule type" value="Genomic_DNA"/>
</dbReference>
<name>A0A7D7LLY3_9FLAO</name>
<reference evidence="5" key="2">
    <citation type="submission" date="2020-07" db="EMBL/GenBank/DDBJ databases">
        <title>Flavobacterium sp. xlx-214.</title>
        <authorList>
            <person name="Yang C."/>
        </authorList>
    </citation>
    <scope>NUCLEOTIDE SEQUENCE [LARGE SCALE GENOMIC DNA]</scope>
    <source>
        <strain evidence="5">CX-624</strain>
    </source>
</reference>